<comment type="similarity">
    <text evidence="2">Belongs to the bacterial solute-binding protein 1 family.</text>
</comment>
<evidence type="ECO:0000256" key="2">
    <source>
        <dbReference type="ARBA" id="ARBA00008520"/>
    </source>
</evidence>
<feature type="region of interest" description="Disordered" evidence="5">
    <location>
        <begin position="24"/>
        <end position="61"/>
    </location>
</feature>
<dbReference type="PANTHER" id="PTHR43649">
    <property type="entry name" value="ARABINOSE-BINDING PROTEIN-RELATED"/>
    <property type="match status" value="1"/>
</dbReference>
<keyword evidence="4 6" id="KW-0732">Signal</keyword>
<dbReference type="Gene3D" id="3.40.190.10">
    <property type="entry name" value="Periplasmic binding protein-like II"/>
    <property type="match status" value="2"/>
</dbReference>
<protein>
    <submittedName>
        <fullName evidence="7">ABC transporter substrate-binding protein</fullName>
    </submittedName>
</protein>
<evidence type="ECO:0000313" key="7">
    <source>
        <dbReference type="EMBL" id="HIZ80054.1"/>
    </source>
</evidence>
<dbReference type="GO" id="GO:0030313">
    <property type="term" value="C:cell envelope"/>
    <property type="evidence" value="ECO:0007669"/>
    <property type="project" value="UniProtKB-SubCell"/>
</dbReference>
<dbReference type="PROSITE" id="PS51257">
    <property type="entry name" value="PROKAR_LIPOPROTEIN"/>
    <property type="match status" value="1"/>
</dbReference>
<comment type="subcellular location">
    <subcellularLocation>
        <location evidence="1">Cell envelope</location>
    </subcellularLocation>
</comment>
<organism evidence="7 8">
    <name type="scientific">Candidatus Lachnoclostridium stercorigallinarum</name>
    <dbReference type="NCBI Taxonomy" id="2838634"/>
    <lineage>
        <taxon>Bacteria</taxon>
        <taxon>Bacillati</taxon>
        <taxon>Bacillota</taxon>
        <taxon>Clostridia</taxon>
        <taxon>Lachnospirales</taxon>
        <taxon>Lachnospiraceae</taxon>
    </lineage>
</organism>
<reference evidence="7" key="1">
    <citation type="journal article" date="2021" name="PeerJ">
        <title>Extensive microbial diversity within the chicken gut microbiome revealed by metagenomics and culture.</title>
        <authorList>
            <person name="Gilroy R."/>
            <person name="Ravi A."/>
            <person name="Getino M."/>
            <person name="Pursley I."/>
            <person name="Horton D.L."/>
            <person name="Alikhan N.F."/>
            <person name="Baker D."/>
            <person name="Gharbi K."/>
            <person name="Hall N."/>
            <person name="Watson M."/>
            <person name="Adriaenssens E.M."/>
            <person name="Foster-Nyarko E."/>
            <person name="Jarju S."/>
            <person name="Secka A."/>
            <person name="Antonio M."/>
            <person name="Oren A."/>
            <person name="Chaudhuri R.R."/>
            <person name="La Ragione R."/>
            <person name="Hildebrand F."/>
            <person name="Pallen M.J."/>
        </authorList>
    </citation>
    <scope>NUCLEOTIDE SEQUENCE</scope>
    <source>
        <strain evidence="7">ChiBcec1-1093</strain>
    </source>
</reference>
<feature type="chain" id="PRO_5039479796" evidence="6">
    <location>
        <begin position="29"/>
        <end position="449"/>
    </location>
</feature>
<dbReference type="CDD" id="cd14748">
    <property type="entry name" value="PBP2_UgpB"/>
    <property type="match status" value="1"/>
</dbReference>
<dbReference type="InterPro" id="IPR006059">
    <property type="entry name" value="SBP"/>
</dbReference>
<name>A0A9D2GI21_9FIRM</name>
<evidence type="ECO:0000313" key="8">
    <source>
        <dbReference type="Proteomes" id="UP000824101"/>
    </source>
</evidence>
<evidence type="ECO:0000256" key="1">
    <source>
        <dbReference type="ARBA" id="ARBA00004196"/>
    </source>
</evidence>
<dbReference type="Pfam" id="PF13416">
    <property type="entry name" value="SBP_bac_8"/>
    <property type="match status" value="1"/>
</dbReference>
<reference evidence="7" key="2">
    <citation type="submission" date="2021-04" db="EMBL/GenBank/DDBJ databases">
        <authorList>
            <person name="Gilroy R."/>
        </authorList>
    </citation>
    <scope>NUCLEOTIDE SEQUENCE</scope>
    <source>
        <strain evidence="7">ChiBcec1-1093</strain>
    </source>
</reference>
<dbReference type="SUPFAM" id="SSF53850">
    <property type="entry name" value="Periplasmic binding protein-like II"/>
    <property type="match status" value="1"/>
</dbReference>
<gene>
    <name evidence="7" type="ORF">IAA17_09745</name>
</gene>
<comment type="caution">
    <text evidence="7">The sequence shown here is derived from an EMBL/GenBank/DDBJ whole genome shotgun (WGS) entry which is preliminary data.</text>
</comment>
<feature type="compositionally biased region" description="Polar residues" evidence="5">
    <location>
        <begin position="29"/>
        <end position="44"/>
    </location>
</feature>
<feature type="compositionally biased region" description="Low complexity" evidence="5">
    <location>
        <begin position="45"/>
        <end position="61"/>
    </location>
</feature>
<keyword evidence="3" id="KW-0813">Transport</keyword>
<sequence>MLKLKPSMTVSIVLAAALAGGCSSGGTAPETSQAEVTQEAASQPASSEETTAGESSGETGEAENLWFYYPTQVGGDLANGMEEIVAEFNETHPDIHVTAVYTGSYKQTAQKAMSDLAAGNGPDVILSGMLDIVDYYNVGMVEDITPLIEAEGEEWSSDFVDGFWGNFVMEDGKTYGLPFQHSVCVLYYNQDILDAANAKAPENWEEMLAAIDAITAYDPSIVPIEFPSDVWVLEALTMSDSGSLIKSNVETAFDSQQAVDSLDFMSNMIKSGGMINSYASAAEDFVAGSCAMMLNTTGNLGFVAADQTAQWNVGMVPVQTEPGFSYGGGGLIMTSGQSESRKAASWEFMKYMTSPEVSAKWMTVSGYFAVRKSAADLQITKDYYAENPQLEVADRLLQYASAQWSTKNYWDVYASMQTALDSVLIDGSVSAADALAQAQQEAMAAITGE</sequence>
<proteinExistence type="inferred from homology"/>
<evidence type="ECO:0000256" key="3">
    <source>
        <dbReference type="ARBA" id="ARBA00022448"/>
    </source>
</evidence>
<evidence type="ECO:0000256" key="5">
    <source>
        <dbReference type="SAM" id="MobiDB-lite"/>
    </source>
</evidence>
<dbReference type="EMBL" id="DXBC01000156">
    <property type="protein sequence ID" value="HIZ80054.1"/>
    <property type="molecule type" value="Genomic_DNA"/>
</dbReference>
<dbReference type="InterPro" id="IPR050490">
    <property type="entry name" value="Bact_solute-bd_prot1"/>
</dbReference>
<dbReference type="Proteomes" id="UP000824101">
    <property type="component" value="Unassembled WGS sequence"/>
</dbReference>
<evidence type="ECO:0000256" key="6">
    <source>
        <dbReference type="SAM" id="SignalP"/>
    </source>
</evidence>
<evidence type="ECO:0000256" key="4">
    <source>
        <dbReference type="ARBA" id="ARBA00022729"/>
    </source>
</evidence>
<dbReference type="AlphaFoldDB" id="A0A9D2GI21"/>
<dbReference type="PANTHER" id="PTHR43649:SF31">
    <property type="entry name" value="SN-GLYCEROL-3-PHOSPHATE-BINDING PERIPLASMIC PROTEIN UGPB"/>
    <property type="match status" value="1"/>
</dbReference>
<feature type="signal peptide" evidence="6">
    <location>
        <begin position="1"/>
        <end position="28"/>
    </location>
</feature>
<accession>A0A9D2GI21</accession>